<dbReference type="Pfam" id="PF06271">
    <property type="entry name" value="RDD"/>
    <property type="match status" value="1"/>
</dbReference>
<protein>
    <submittedName>
        <fullName evidence="9">RDD family protein</fullName>
    </submittedName>
</protein>
<dbReference type="PANTHER" id="PTHR36115">
    <property type="entry name" value="PROLINE-RICH ANTIGEN HOMOLOG-RELATED"/>
    <property type="match status" value="1"/>
</dbReference>
<keyword evidence="2" id="KW-1003">Cell membrane</keyword>
<keyword evidence="4 7" id="KW-1133">Transmembrane helix</keyword>
<gene>
    <name evidence="9" type="ORF">GCM10011333_27710</name>
</gene>
<evidence type="ECO:0000256" key="3">
    <source>
        <dbReference type="ARBA" id="ARBA00022692"/>
    </source>
</evidence>
<keyword evidence="3 7" id="KW-0812">Transmembrane</keyword>
<feature type="transmembrane region" description="Helical" evidence="7">
    <location>
        <begin position="69"/>
        <end position="90"/>
    </location>
</feature>
<reference evidence="9" key="2">
    <citation type="submission" date="2020-09" db="EMBL/GenBank/DDBJ databases">
        <authorList>
            <person name="Sun Q."/>
            <person name="Zhou Y."/>
        </authorList>
    </citation>
    <scope>NUCLEOTIDE SEQUENCE</scope>
    <source>
        <strain evidence="9">CGMCC 1.12785</strain>
    </source>
</reference>
<comment type="subcellular location">
    <subcellularLocation>
        <location evidence="1">Cell membrane</location>
        <topology evidence="1">Multi-pass membrane protein</topology>
    </subcellularLocation>
</comment>
<keyword evidence="10" id="KW-1185">Reference proteome</keyword>
<evidence type="ECO:0000256" key="5">
    <source>
        <dbReference type="ARBA" id="ARBA00023136"/>
    </source>
</evidence>
<organism evidence="9 10">
    <name type="scientific">Sediminivirga luteola</name>
    <dbReference type="NCBI Taxonomy" id="1774748"/>
    <lineage>
        <taxon>Bacteria</taxon>
        <taxon>Bacillati</taxon>
        <taxon>Actinomycetota</taxon>
        <taxon>Actinomycetes</taxon>
        <taxon>Micrococcales</taxon>
        <taxon>Brevibacteriaceae</taxon>
        <taxon>Sediminivirga</taxon>
    </lineage>
</organism>
<feature type="domain" description="RDD" evidence="8">
    <location>
        <begin position="39"/>
        <end position="140"/>
    </location>
</feature>
<reference evidence="9" key="1">
    <citation type="journal article" date="2014" name="Int. J. Syst. Evol. Microbiol.">
        <title>Complete genome sequence of Corynebacterium casei LMG S-19264T (=DSM 44701T), isolated from a smear-ripened cheese.</title>
        <authorList>
            <consortium name="US DOE Joint Genome Institute (JGI-PGF)"/>
            <person name="Walter F."/>
            <person name="Albersmeier A."/>
            <person name="Kalinowski J."/>
            <person name="Ruckert C."/>
        </authorList>
    </citation>
    <scope>NUCLEOTIDE SEQUENCE</scope>
    <source>
        <strain evidence="9">CGMCC 1.12785</strain>
    </source>
</reference>
<feature type="region of interest" description="Disordered" evidence="6">
    <location>
        <begin position="1"/>
        <end position="29"/>
    </location>
</feature>
<proteinExistence type="predicted"/>
<evidence type="ECO:0000256" key="2">
    <source>
        <dbReference type="ARBA" id="ARBA00022475"/>
    </source>
</evidence>
<evidence type="ECO:0000256" key="7">
    <source>
        <dbReference type="SAM" id="Phobius"/>
    </source>
</evidence>
<dbReference type="GO" id="GO:0005886">
    <property type="term" value="C:plasma membrane"/>
    <property type="evidence" value="ECO:0007669"/>
    <property type="project" value="UniProtKB-SubCell"/>
</dbReference>
<evidence type="ECO:0000256" key="4">
    <source>
        <dbReference type="ARBA" id="ARBA00022989"/>
    </source>
</evidence>
<evidence type="ECO:0000313" key="10">
    <source>
        <dbReference type="Proteomes" id="UP000616114"/>
    </source>
</evidence>
<dbReference type="Proteomes" id="UP000616114">
    <property type="component" value="Unassembled WGS sequence"/>
</dbReference>
<dbReference type="EMBL" id="BMFY01000013">
    <property type="protein sequence ID" value="GGA23107.1"/>
    <property type="molecule type" value="Genomic_DNA"/>
</dbReference>
<feature type="transmembrane region" description="Helical" evidence="7">
    <location>
        <begin position="45"/>
        <end position="63"/>
    </location>
</feature>
<dbReference type="PIRSF" id="PIRSF021697">
    <property type="entry name" value="UCP021697"/>
    <property type="match status" value="1"/>
</dbReference>
<dbReference type="RefSeq" id="WP_188551491.1">
    <property type="nucleotide sequence ID" value="NZ_BMFY01000013.1"/>
</dbReference>
<evidence type="ECO:0000256" key="6">
    <source>
        <dbReference type="SAM" id="MobiDB-lite"/>
    </source>
</evidence>
<dbReference type="InterPro" id="IPR016795">
    <property type="entry name" value="UCP021697"/>
</dbReference>
<sequence>MISRDDLGSWLEGPKPGPQAQDYPGQRLGRPENGPGSIAGLGRRIVALLIDWAASSLIAAWLLPQNIWGPLLIFAVVNLLLVGTTGGTPGHRLLGMRVVRLDGNWAGPLRAALRTVLLCLVLPAVVWDADRRGGHDMAAGTVLVRTR</sequence>
<evidence type="ECO:0000313" key="9">
    <source>
        <dbReference type="EMBL" id="GGA23107.1"/>
    </source>
</evidence>
<dbReference type="AlphaFoldDB" id="A0A8J2XLL0"/>
<feature type="transmembrane region" description="Helical" evidence="7">
    <location>
        <begin position="111"/>
        <end position="127"/>
    </location>
</feature>
<comment type="caution">
    <text evidence="9">The sequence shown here is derived from an EMBL/GenBank/DDBJ whole genome shotgun (WGS) entry which is preliminary data.</text>
</comment>
<evidence type="ECO:0000259" key="8">
    <source>
        <dbReference type="Pfam" id="PF06271"/>
    </source>
</evidence>
<accession>A0A8J2XLL0</accession>
<dbReference type="InterPro" id="IPR010432">
    <property type="entry name" value="RDD"/>
</dbReference>
<keyword evidence="5 7" id="KW-0472">Membrane</keyword>
<dbReference type="InterPro" id="IPR051791">
    <property type="entry name" value="Pra-immunoreactive"/>
</dbReference>
<name>A0A8J2XLL0_9MICO</name>
<dbReference type="PANTHER" id="PTHR36115:SF6">
    <property type="entry name" value="PROLINE-RICH ANTIGEN HOMOLOG"/>
    <property type="match status" value="1"/>
</dbReference>
<evidence type="ECO:0000256" key="1">
    <source>
        <dbReference type="ARBA" id="ARBA00004651"/>
    </source>
</evidence>